<dbReference type="Proteomes" id="UP001149009">
    <property type="component" value="Unassembled WGS sequence"/>
</dbReference>
<dbReference type="AlphaFoldDB" id="A0A9X2XCC9"/>
<name>A0A9X2XCC9_9HYPH</name>
<dbReference type="RefSeq" id="WP_261517169.1">
    <property type="nucleotide sequence ID" value="NZ_JAODNV010000031.1"/>
</dbReference>
<gene>
    <name evidence="1" type="ORF">NYR54_18365</name>
</gene>
<reference evidence="1" key="1">
    <citation type="submission" date="2022-08" db="EMBL/GenBank/DDBJ databases">
        <title>Chelativorans sichuanense sp. nov., a paraffin oil-degrading bacterium isolated from a mixture of oil-based drill cuttings and paddy soil.</title>
        <authorList>
            <person name="Yu J."/>
            <person name="Liu H."/>
            <person name="Chen Q."/>
        </authorList>
    </citation>
    <scope>NUCLEOTIDE SEQUENCE</scope>
    <source>
        <strain evidence="1">SCAU 2101</strain>
    </source>
</reference>
<comment type="caution">
    <text evidence="1">The sequence shown here is derived from an EMBL/GenBank/DDBJ whole genome shotgun (WGS) entry which is preliminary data.</text>
</comment>
<protein>
    <submittedName>
        <fullName evidence="1">Uncharacterized protein</fullName>
    </submittedName>
</protein>
<dbReference type="EMBL" id="JAODNV010000031">
    <property type="protein sequence ID" value="MCT8992219.1"/>
    <property type="molecule type" value="Genomic_DNA"/>
</dbReference>
<evidence type="ECO:0000313" key="2">
    <source>
        <dbReference type="Proteomes" id="UP001149009"/>
    </source>
</evidence>
<proteinExistence type="predicted"/>
<keyword evidence="2" id="KW-1185">Reference proteome</keyword>
<accession>A0A9X2XCC9</accession>
<sequence length="317" mass="36398">MDLLYSHCVASRLAAGKKPKFRVFVSPRPERFIIGRHLSHGLPVLLGMSVRELDELLAENELTYGPDLSRFNVFFDCTPWFLQRGYLSRSHARELARALLFRYQRFTLGYPDRYPEWFAVEVTITQDGREYLSSAPVEGVLDAAIAGLNDRDIWDRWCRSQLKKAAQLIAKKEKPERSFHGLPMVPVLVRRRRATHALLVNIPYGMTTIIASRCQEEHRSVAKKRRLRTESADALAGHLDGWLRGRRRSGRERSQLLWHAACLLWSKGLMERVRGLEHGETVVISIGGKPGRHRCEIEIVPDLGGLRRWEPMIVCVV</sequence>
<organism evidence="1 2">
    <name type="scientific">Chelativorans petroleitrophicus</name>
    <dbReference type="NCBI Taxonomy" id="2975484"/>
    <lineage>
        <taxon>Bacteria</taxon>
        <taxon>Pseudomonadati</taxon>
        <taxon>Pseudomonadota</taxon>
        <taxon>Alphaproteobacteria</taxon>
        <taxon>Hyphomicrobiales</taxon>
        <taxon>Phyllobacteriaceae</taxon>
        <taxon>Chelativorans</taxon>
    </lineage>
</organism>
<evidence type="ECO:0000313" key="1">
    <source>
        <dbReference type="EMBL" id="MCT8992219.1"/>
    </source>
</evidence>